<gene>
    <name evidence="1" type="ORF">SD77_3386</name>
</gene>
<sequence>MKETIRYIVDFLLISRKEIFLKKQKINRESFRSAASY</sequence>
<protein>
    <submittedName>
        <fullName evidence="1">Uncharacterized protein</fullName>
    </submittedName>
</protein>
<organism evidence="1 2">
    <name type="scientific">Bacillus badius</name>
    <dbReference type="NCBI Taxonomy" id="1455"/>
    <lineage>
        <taxon>Bacteria</taxon>
        <taxon>Bacillati</taxon>
        <taxon>Bacillota</taxon>
        <taxon>Bacilli</taxon>
        <taxon>Bacillales</taxon>
        <taxon>Bacillaceae</taxon>
        <taxon>Pseudobacillus</taxon>
    </lineage>
</organism>
<accession>A0ABR5AXP9</accession>
<name>A0ABR5AXP9_BACBA</name>
<evidence type="ECO:0000313" key="1">
    <source>
        <dbReference type="EMBL" id="KIL79520.1"/>
    </source>
</evidence>
<keyword evidence="2" id="KW-1185">Reference proteome</keyword>
<dbReference type="Proteomes" id="UP000031982">
    <property type="component" value="Unassembled WGS sequence"/>
</dbReference>
<evidence type="ECO:0000313" key="2">
    <source>
        <dbReference type="Proteomes" id="UP000031982"/>
    </source>
</evidence>
<comment type="caution">
    <text evidence="1">The sequence shown here is derived from an EMBL/GenBank/DDBJ whole genome shotgun (WGS) entry which is preliminary data.</text>
</comment>
<proteinExistence type="predicted"/>
<reference evidence="1 2" key="1">
    <citation type="submission" date="2015-01" db="EMBL/GenBank/DDBJ databases">
        <title>Genome Assembly of Bacillus badius MTCC 1458.</title>
        <authorList>
            <person name="Verma A."/>
            <person name="Khatri I."/>
            <person name="Mual P."/>
            <person name="Subramanian S."/>
            <person name="Krishnamurthi S."/>
        </authorList>
    </citation>
    <scope>NUCLEOTIDE SEQUENCE [LARGE SCALE GENOMIC DNA]</scope>
    <source>
        <strain evidence="1 2">MTCC 1458</strain>
    </source>
</reference>
<dbReference type="EMBL" id="JXLP01000003">
    <property type="protein sequence ID" value="KIL79520.1"/>
    <property type="molecule type" value="Genomic_DNA"/>
</dbReference>